<gene>
    <name evidence="1" type="ORF">LOK49_LG06G02397</name>
</gene>
<sequence length="210" mass="23347">MPSPACMPRPARLFDTALPDAMPQGSTGHALAYPSRERRYRQIAGPPPEFPLASPRSGIVNHLSGPDRHARTRTLLRRSRSVDGATREGDPVKIDASLWLVALAMAWHIAAFGMACRRCLSLWPWHGMVRAMACQPLLLHGAVLITRRRYAVMQAKVYPYAPRTRFAPSRRAPGPNWLVVPPTSILKKLECSKQATPGYISMGPWPRRLG</sequence>
<evidence type="ECO:0000313" key="2">
    <source>
        <dbReference type="Proteomes" id="UP001060215"/>
    </source>
</evidence>
<protein>
    <submittedName>
        <fullName evidence="1">Uncharacterized protein</fullName>
    </submittedName>
</protein>
<keyword evidence="2" id="KW-1185">Reference proteome</keyword>
<organism evidence="1 2">
    <name type="scientific">Camellia lanceoleosa</name>
    <dbReference type="NCBI Taxonomy" id="1840588"/>
    <lineage>
        <taxon>Eukaryota</taxon>
        <taxon>Viridiplantae</taxon>
        <taxon>Streptophyta</taxon>
        <taxon>Embryophyta</taxon>
        <taxon>Tracheophyta</taxon>
        <taxon>Spermatophyta</taxon>
        <taxon>Magnoliopsida</taxon>
        <taxon>eudicotyledons</taxon>
        <taxon>Gunneridae</taxon>
        <taxon>Pentapetalae</taxon>
        <taxon>asterids</taxon>
        <taxon>Ericales</taxon>
        <taxon>Theaceae</taxon>
        <taxon>Camellia</taxon>
    </lineage>
</organism>
<comment type="caution">
    <text evidence="1">The sequence shown here is derived from an EMBL/GenBank/DDBJ whole genome shotgun (WGS) entry which is preliminary data.</text>
</comment>
<accession>A0ACC0HCM3</accession>
<name>A0ACC0HCM3_9ERIC</name>
<dbReference type="EMBL" id="CM045762">
    <property type="protein sequence ID" value="KAI8009741.1"/>
    <property type="molecule type" value="Genomic_DNA"/>
</dbReference>
<dbReference type="Proteomes" id="UP001060215">
    <property type="component" value="Chromosome 5"/>
</dbReference>
<evidence type="ECO:0000313" key="1">
    <source>
        <dbReference type="EMBL" id="KAI8009741.1"/>
    </source>
</evidence>
<proteinExistence type="predicted"/>
<reference evidence="1 2" key="1">
    <citation type="journal article" date="2022" name="Plant J.">
        <title>Chromosome-level genome of Camellia lanceoleosa provides a valuable resource for understanding genome evolution and self-incompatibility.</title>
        <authorList>
            <person name="Gong W."/>
            <person name="Xiao S."/>
            <person name="Wang L."/>
            <person name="Liao Z."/>
            <person name="Chang Y."/>
            <person name="Mo W."/>
            <person name="Hu G."/>
            <person name="Li W."/>
            <person name="Zhao G."/>
            <person name="Zhu H."/>
            <person name="Hu X."/>
            <person name="Ji K."/>
            <person name="Xiang X."/>
            <person name="Song Q."/>
            <person name="Yuan D."/>
            <person name="Jin S."/>
            <person name="Zhang L."/>
        </authorList>
    </citation>
    <scope>NUCLEOTIDE SEQUENCE [LARGE SCALE GENOMIC DNA]</scope>
    <source>
        <strain evidence="1">SQ_2022a</strain>
    </source>
</reference>